<gene>
    <name evidence="2" type="ORF">HPB51_018295</name>
</gene>
<feature type="transmembrane region" description="Helical" evidence="1">
    <location>
        <begin position="42"/>
        <end position="62"/>
    </location>
</feature>
<comment type="caution">
    <text evidence="2">The sequence shown here is derived from an EMBL/GenBank/DDBJ whole genome shotgun (WGS) entry which is preliminary data.</text>
</comment>
<proteinExistence type="predicted"/>
<dbReference type="InterPro" id="IPR050327">
    <property type="entry name" value="Proton-linked_MCT"/>
</dbReference>
<reference evidence="2" key="1">
    <citation type="journal article" date="2020" name="Cell">
        <title>Large-Scale Comparative Analyses of Tick Genomes Elucidate Their Genetic Diversity and Vector Capacities.</title>
        <authorList>
            <consortium name="Tick Genome and Microbiome Consortium (TIGMIC)"/>
            <person name="Jia N."/>
            <person name="Wang J."/>
            <person name="Shi W."/>
            <person name="Du L."/>
            <person name="Sun Y."/>
            <person name="Zhan W."/>
            <person name="Jiang J.F."/>
            <person name="Wang Q."/>
            <person name="Zhang B."/>
            <person name="Ji P."/>
            <person name="Bell-Sakyi L."/>
            <person name="Cui X.M."/>
            <person name="Yuan T.T."/>
            <person name="Jiang B.G."/>
            <person name="Yang W.F."/>
            <person name="Lam T.T."/>
            <person name="Chang Q.C."/>
            <person name="Ding S.J."/>
            <person name="Wang X.J."/>
            <person name="Zhu J.G."/>
            <person name="Ruan X.D."/>
            <person name="Zhao L."/>
            <person name="Wei J.T."/>
            <person name="Ye R.Z."/>
            <person name="Que T.C."/>
            <person name="Du C.H."/>
            <person name="Zhou Y.H."/>
            <person name="Cheng J.X."/>
            <person name="Dai P.F."/>
            <person name="Guo W.B."/>
            <person name="Han X.H."/>
            <person name="Huang E.J."/>
            <person name="Li L.F."/>
            <person name="Wei W."/>
            <person name="Gao Y.C."/>
            <person name="Liu J.Z."/>
            <person name="Shao H.Z."/>
            <person name="Wang X."/>
            <person name="Wang C.C."/>
            <person name="Yang T.C."/>
            <person name="Huo Q.B."/>
            <person name="Li W."/>
            <person name="Chen H.Y."/>
            <person name="Chen S.E."/>
            <person name="Zhou L.G."/>
            <person name="Ni X.B."/>
            <person name="Tian J.H."/>
            <person name="Sheng Y."/>
            <person name="Liu T."/>
            <person name="Pan Y.S."/>
            <person name="Xia L.Y."/>
            <person name="Li J."/>
            <person name="Zhao F."/>
            <person name="Cao W.C."/>
        </authorList>
    </citation>
    <scope>NUCLEOTIDE SEQUENCE</scope>
    <source>
        <strain evidence="2">Rmic-2018</strain>
    </source>
</reference>
<dbReference type="PROSITE" id="PS51257">
    <property type="entry name" value="PROKAR_LIPOPROTEIN"/>
    <property type="match status" value="1"/>
</dbReference>
<accession>A0A9J6DIL0</accession>
<evidence type="ECO:0000256" key="1">
    <source>
        <dbReference type="SAM" id="Phobius"/>
    </source>
</evidence>
<organism evidence="2 3">
    <name type="scientific">Rhipicephalus microplus</name>
    <name type="common">Cattle tick</name>
    <name type="synonym">Boophilus microplus</name>
    <dbReference type="NCBI Taxonomy" id="6941"/>
    <lineage>
        <taxon>Eukaryota</taxon>
        <taxon>Metazoa</taxon>
        <taxon>Ecdysozoa</taxon>
        <taxon>Arthropoda</taxon>
        <taxon>Chelicerata</taxon>
        <taxon>Arachnida</taxon>
        <taxon>Acari</taxon>
        <taxon>Parasitiformes</taxon>
        <taxon>Ixodida</taxon>
        <taxon>Ixodoidea</taxon>
        <taxon>Ixodidae</taxon>
        <taxon>Rhipicephalinae</taxon>
        <taxon>Rhipicephalus</taxon>
        <taxon>Boophilus</taxon>
    </lineage>
</organism>
<feature type="transmembrane region" description="Helical" evidence="1">
    <location>
        <begin position="74"/>
        <end position="95"/>
    </location>
</feature>
<dbReference type="InterPro" id="IPR036259">
    <property type="entry name" value="MFS_trans_sf"/>
</dbReference>
<keyword evidence="1" id="KW-1133">Transmembrane helix</keyword>
<dbReference type="AlphaFoldDB" id="A0A9J6DIL0"/>
<dbReference type="Proteomes" id="UP000821866">
    <property type="component" value="Chromosome 7"/>
</dbReference>
<keyword evidence="1" id="KW-0812">Transmembrane</keyword>
<dbReference type="VEuPathDB" id="VectorBase:LOC119173904"/>
<keyword evidence="1" id="KW-0472">Membrane</keyword>
<dbReference type="EMBL" id="JABSTU010000009">
    <property type="protein sequence ID" value="KAH8021803.1"/>
    <property type="molecule type" value="Genomic_DNA"/>
</dbReference>
<evidence type="ECO:0000313" key="3">
    <source>
        <dbReference type="Proteomes" id="UP000821866"/>
    </source>
</evidence>
<sequence length="132" mass="13759">MVVAWCRRKSIRLTAIVGGLVAALGCLFSSFASQLQQGLFSQGLVLGLGLGMARDAGGLVLGQYFKRRRHCAEVVACAGAGLGAAVMAAFLHSALGQETFPFRVLYGGAVEVELGPCAVMFAAQPSLKWGQV</sequence>
<dbReference type="PANTHER" id="PTHR11360">
    <property type="entry name" value="MONOCARBOXYLATE TRANSPORTER"/>
    <property type="match status" value="1"/>
</dbReference>
<keyword evidence="3" id="KW-1185">Reference proteome</keyword>
<name>A0A9J6DIL0_RHIMP</name>
<dbReference type="PANTHER" id="PTHR11360:SF93">
    <property type="entry name" value="MONOCARBOXYLATE TRANSPORTER 7-LIKE PROTEIN"/>
    <property type="match status" value="1"/>
</dbReference>
<protein>
    <submittedName>
        <fullName evidence="2">Uncharacterized protein</fullName>
    </submittedName>
</protein>
<evidence type="ECO:0000313" key="2">
    <source>
        <dbReference type="EMBL" id="KAH8021803.1"/>
    </source>
</evidence>
<dbReference type="SUPFAM" id="SSF103473">
    <property type="entry name" value="MFS general substrate transporter"/>
    <property type="match status" value="1"/>
</dbReference>
<reference evidence="2" key="2">
    <citation type="submission" date="2021-09" db="EMBL/GenBank/DDBJ databases">
        <authorList>
            <person name="Jia N."/>
            <person name="Wang J."/>
            <person name="Shi W."/>
            <person name="Du L."/>
            <person name="Sun Y."/>
            <person name="Zhan W."/>
            <person name="Jiang J."/>
            <person name="Wang Q."/>
            <person name="Zhang B."/>
            <person name="Ji P."/>
            <person name="Sakyi L.B."/>
            <person name="Cui X."/>
            <person name="Yuan T."/>
            <person name="Jiang B."/>
            <person name="Yang W."/>
            <person name="Lam T.T.-Y."/>
            <person name="Chang Q."/>
            <person name="Ding S."/>
            <person name="Wang X."/>
            <person name="Zhu J."/>
            <person name="Ruan X."/>
            <person name="Zhao L."/>
            <person name="Wei J."/>
            <person name="Que T."/>
            <person name="Du C."/>
            <person name="Cheng J."/>
            <person name="Dai P."/>
            <person name="Han X."/>
            <person name="Huang E."/>
            <person name="Gao Y."/>
            <person name="Liu J."/>
            <person name="Shao H."/>
            <person name="Ye R."/>
            <person name="Li L."/>
            <person name="Wei W."/>
            <person name="Wang X."/>
            <person name="Wang C."/>
            <person name="Huo Q."/>
            <person name="Li W."/>
            <person name="Guo W."/>
            <person name="Chen H."/>
            <person name="Chen S."/>
            <person name="Zhou L."/>
            <person name="Zhou L."/>
            <person name="Ni X."/>
            <person name="Tian J."/>
            <person name="Zhou Y."/>
            <person name="Sheng Y."/>
            <person name="Liu T."/>
            <person name="Pan Y."/>
            <person name="Xia L."/>
            <person name="Li J."/>
            <person name="Zhao F."/>
            <person name="Cao W."/>
        </authorList>
    </citation>
    <scope>NUCLEOTIDE SEQUENCE</scope>
    <source>
        <strain evidence="2">Rmic-2018</strain>
        <tissue evidence="2">Larvae</tissue>
    </source>
</reference>